<dbReference type="GO" id="GO:0003677">
    <property type="term" value="F:DNA binding"/>
    <property type="evidence" value="ECO:0007669"/>
    <property type="project" value="UniProtKB-UniRule"/>
</dbReference>
<dbReference type="WBParaSite" id="PSAMB.scaffold5176size12423.g26044.t1">
    <property type="protein sequence ID" value="PSAMB.scaffold5176size12423.g26044.t1"/>
    <property type="gene ID" value="PSAMB.scaffold5176size12423.g26044"/>
</dbReference>
<dbReference type="Proteomes" id="UP000887566">
    <property type="component" value="Unplaced"/>
</dbReference>
<protein>
    <submittedName>
        <fullName evidence="10">Homeobox domain-containing protein</fullName>
    </submittedName>
</protein>
<evidence type="ECO:0000256" key="2">
    <source>
        <dbReference type="ARBA" id="ARBA00023125"/>
    </source>
</evidence>
<dbReference type="PANTHER" id="PTHR24333:SF5">
    <property type="entry name" value="VENT HOMEOBOX"/>
    <property type="match status" value="1"/>
</dbReference>
<evidence type="ECO:0000256" key="6">
    <source>
        <dbReference type="RuleBase" id="RU000682"/>
    </source>
</evidence>
<evidence type="ECO:0000313" key="9">
    <source>
        <dbReference type="Proteomes" id="UP000887566"/>
    </source>
</evidence>
<dbReference type="InterPro" id="IPR017970">
    <property type="entry name" value="Homeobox_CS"/>
</dbReference>
<dbReference type="Pfam" id="PF00046">
    <property type="entry name" value="Homeodomain"/>
    <property type="match status" value="1"/>
</dbReference>
<accession>A0A914WTB8</accession>
<keyword evidence="3 5" id="KW-0371">Homeobox</keyword>
<dbReference type="GO" id="GO:0005634">
    <property type="term" value="C:nucleus"/>
    <property type="evidence" value="ECO:0007669"/>
    <property type="project" value="UniProtKB-SubCell"/>
</dbReference>
<comment type="subcellular location">
    <subcellularLocation>
        <location evidence="1 5 6">Nucleus</location>
    </subcellularLocation>
</comment>
<evidence type="ECO:0000259" key="8">
    <source>
        <dbReference type="PROSITE" id="PS50071"/>
    </source>
</evidence>
<keyword evidence="4 5" id="KW-0539">Nucleus</keyword>
<evidence type="ECO:0000313" key="10">
    <source>
        <dbReference type="WBParaSite" id="PSAMB.scaffold5176size12423.g26044.t1"/>
    </source>
</evidence>
<dbReference type="GO" id="GO:0000981">
    <property type="term" value="F:DNA-binding transcription factor activity, RNA polymerase II-specific"/>
    <property type="evidence" value="ECO:0007669"/>
    <property type="project" value="InterPro"/>
</dbReference>
<evidence type="ECO:0000256" key="3">
    <source>
        <dbReference type="ARBA" id="ARBA00023155"/>
    </source>
</evidence>
<sequence>MTQRAVPPVFSIARLLYNDTTDCLVDVQPAADQHSREFNDGYGIGATDAPEIKSSGRKSMKRRTRTTFTNSQLEYLELQFSTTQYATSDDRVELARQLGLSEIQVKVWFQNRRIKWRRMEHETTLEKLKQARYSGHVEPTGNQSTLTSTKGQCVVDGSKNCRNDTVDCAAAVNRV</sequence>
<feature type="domain" description="Homeobox" evidence="8">
    <location>
        <begin position="59"/>
        <end position="119"/>
    </location>
</feature>
<dbReference type="InterPro" id="IPR020479">
    <property type="entry name" value="HD_metazoa"/>
</dbReference>
<proteinExistence type="predicted"/>
<reference evidence="10" key="1">
    <citation type="submission" date="2022-11" db="UniProtKB">
        <authorList>
            <consortium name="WormBaseParasite"/>
        </authorList>
    </citation>
    <scope>IDENTIFICATION</scope>
</reference>
<dbReference type="PANTHER" id="PTHR24333">
    <property type="entry name" value="HOMEO BOX HB9 LIKE A-RELATED"/>
    <property type="match status" value="1"/>
</dbReference>
<dbReference type="SMART" id="SM00389">
    <property type="entry name" value="HOX"/>
    <property type="match status" value="1"/>
</dbReference>
<dbReference type="InterPro" id="IPR000047">
    <property type="entry name" value="HTH_motif"/>
</dbReference>
<dbReference type="InterPro" id="IPR009057">
    <property type="entry name" value="Homeodomain-like_sf"/>
</dbReference>
<feature type="DNA-binding region" description="Homeobox" evidence="5">
    <location>
        <begin position="61"/>
        <end position="120"/>
    </location>
</feature>
<name>A0A914WTB8_9BILA</name>
<evidence type="ECO:0000256" key="4">
    <source>
        <dbReference type="ARBA" id="ARBA00023242"/>
    </source>
</evidence>
<dbReference type="PRINTS" id="PR00024">
    <property type="entry name" value="HOMEOBOX"/>
</dbReference>
<feature type="compositionally biased region" description="Basic residues" evidence="7">
    <location>
        <begin position="55"/>
        <end position="64"/>
    </location>
</feature>
<organism evidence="9 10">
    <name type="scientific">Plectus sambesii</name>
    <dbReference type="NCBI Taxonomy" id="2011161"/>
    <lineage>
        <taxon>Eukaryota</taxon>
        <taxon>Metazoa</taxon>
        <taxon>Ecdysozoa</taxon>
        <taxon>Nematoda</taxon>
        <taxon>Chromadorea</taxon>
        <taxon>Plectida</taxon>
        <taxon>Plectina</taxon>
        <taxon>Plectoidea</taxon>
        <taxon>Plectidae</taxon>
        <taxon>Plectus</taxon>
    </lineage>
</organism>
<dbReference type="PRINTS" id="PR00031">
    <property type="entry name" value="HTHREPRESSR"/>
</dbReference>
<keyword evidence="2 5" id="KW-0238">DNA-binding</keyword>
<dbReference type="InterPro" id="IPR001356">
    <property type="entry name" value="HD"/>
</dbReference>
<dbReference type="CDD" id="cd00086">
    <property type="entry name" value="homeodomain"/>
    <property type="match status" value="1"/>
</dbReference>
<dbReference type="PROSITE" id="PS50071">
    <property type="entry name" value="HOMEOBOX_2"/>
    <property type="match status" value="1"/>
</dbReference>
<evidence type="ECO:0000256" key="5">
    <source>
        <dbReference type="PROSITE-ProRule" id="PRU00108"/>
    </source>
</evidence>
<dbReference type="InterPro" id="IPR050848">
    <property type="entry name" value="Homeobox_TF"/>
</dbReference>
<keyword evidence="9" id="KW-1185">Reference proteome</keyword>
<dbReference type="SUPFAM" id="SSF46689">
    <property type="entry name" value="Homeodomain-like"/>
    <property type="match status" value="1"/>
</dbReference>
<dbReference type="AlphaFoldDB" id="A0A914WTB8"/>
<dbReference type="PROSITE" id="PS00027">
    <property type="entry name" value="HOMEOBOX_1"/>
    <property type="match status" value="1"/>
</dbReference>
<feature type="region of interest" description="Disordered" evidence="7">
    <location>
        <begin position="36"/>
        <end position="64"/>
    </location>
</feature>
<evidence type="ECO:0000256" key="7">
    <source>
        <dbReference type="SAM" id="MobiDB-lite"/>
    </source>
</evidence>
<evidence type="ECO:0000256" key="1">
    <source>
        <dbReference type="ARBA" id="ARBA00004123"/>
    </source>
</evidence>
<dbReference type="Gene3D" id="1.10.10.60">
    <property type="entry name" value="Homeodomain-like"/>
    <property type="match status" value="1"/>
</dbReference>